<evidence type="ECO:0000256" key="2">
    <source>
        <dbReference type="ARBA" id="ARBA00022448"/>
    </source>
</evidence>
<comment type="similarity">
    <text evidence="1 5">Belongs to the SecB family.</text>
</comment>
<protein>
    <recommendedName>
        <fullName evidence="5">Protein-export protein SecB</fullName>
    </recommendedName>
</protein>
<dbReference type="Gene3D" id="3.10.420.10">
    <property type="entry name" value="SecB-like"/>
    <property type="match status" value="1"/>
</dbReference>
<proteinExistence type="inferred from homology"/>
<evidence type="ECO:0000256" key="4">
    <source>
        <dbReference type="ARBA" id="ARBA00023010"/>
    </source>
</evidence>
<reference evidence="6 7" key="1">
    <citation type="submission" date="2019-01" db="EMBL/GenBank/DDBJ databases">
        <title>Pseudolysobacter antarctica gen. nov., sp. nov., isolated from Fildes Peninsula, Antarctica.</title>
        <authorList>
            <person name="Wei Z."/>
            <person name="Peng F."/>
        </authorList>
    </citation>
    <scope>NUCLEOTIDE SEQUENCE [LARGE SCALE GENOMIC DNA]</scope>
    <source>
        <strain evidence="6 7">AQ6-296</strain>
    </source>
</reference>
<name>A0A411HEZ8_9GAMM</name>
<keyword evidence="3 5" id="KW-0653">Protein transport</keyword>
<dbReference type="GO" id="GO:0015031">
    <property type="term" value="P:protein transport"/>
    <property type="evidence" value="ECO:0007669"/>
    <property type="project" value="UniProtKB-UniRule"/>
</dbReference>
<dbReference type="OrthoDB" id="9795145at2"/>
<evidence type="ECO:0000256" key="1">
    <source>
        <dbReference type="ARBA" id="ARBA00009990"/>
    </source>
</evidence>
<dbReference type="EMBL" id="CP035704">
    <property type="protein sequence ID" value="QBB69058.1"/>
    <property type="molecule type" value="Genomic_DNA"/>
</dbReference>
<evidence type="ECO:0000256" key="5">
    <source>
        <dbReference type="HAMAP-Rule" id="MF_00821"/>
    </source>
</evidence>
<dbReference type="RefSeq" id="WP_129831313.1">
    <property type="nucleotide sequence ID" value="NZ_CP035704.1"/>
</dbReference>
<dbReference type="GO" id="GO:0051082">
    <property type="term" value="F:unfolded protein binding"/>
    <property type="evidence" value="ECO:0007669"/>
    <property type="project" value="InterPro"/>
</dbReference>
<dbReference type="GO" id="GO:0006457">
    <property type="term" value="P:protein folding"/>
    <property type="evidence" value="ECO:0007669"/>
    <property type="project" value="UniProtKB-UniRule"/>
</dbReference>
<comment type="subunit">
    <text evidence="5">Homotetramer, a dimer of dimers. One homotetramer interacts with 1 SecA dimer.</text>
</comment>
<evidence type="ECO:0000313" key="6">
    <source>
        <dbReference type="EMBL" id="QBB69058.1"/>
    </source>
</evidence>
<dbReference type="PRINTS" id="PR01594">
    <property type="entry name" value="SECBCHAPRONE"/>
</dbReference>
<dbReference type="Proteomes" id="UP000291562">
    <property type="component" value="Chromosome"/>
</dbReference>
<dbReference type="NCBIfam" id="TIGR00809">
    <property type="entry name" value="secB"/>
    <property type="match status" value="1"/>
</dbReference>
<dbReference type="GO" id="GO:0005737">
    <property type="term" value="C:cytoplasm"/>
    <property type="evidence" value="ECO:0007669"/>
    <property type="project" value="UniProtKB-SubCell"/>
</dbReference>
<dbReference type="KEGG" id="xbc:ELE36_00930"/>
<dbReference type="AlphaFoldDB" id="A0A411HEZ8"/>
<dbReference type="InterPro" id="IPR003708">
    <property type="entry name" value="SecB"/>
</dbReference>
<keyword evidence="4 5" id="KW-0811">Translocation</keyword>
<dbReference type="NCBIfam" id="NF004393">
    <property type="entry name" value="PRK05751.1-4"/>
    <property type="match status" value="1"/>
</dbReference>
<accession>A0A411HEZ8</accession>
<dbReference type="SUPFAM" id="SSF54611">
    <property type="entry name" value="SecB-like"/>
    <property type="match status" value="1"/>
</dbReference>
<comment type="subcellular location">
    <subcellularLocation>
        <location evidence="5">Cytoplasm</location>
    </subcellularLocation>
</comment>
<organism evidence="6 7">
    <name type="scientific">Pseudolysobacter antarcticus</name>
    <dbReference type="NCBI Taxonomy" id="2511995"/>
    <lineage>
        <taxon>Bacteria</taxon>
        <taxon>Pseudomonadati</taxon>
        <taxon>Pseudomonadota</taxon>
        <taxon>Gammaproteobacteria</taxon>
        <taxon>Lysobacterales</taxon>
        <taxon>Rhodanobacteraceae</taxon>
        <taxon>Pseudolysobacter</taxon>
    </lineage>
</organism>
<keyword evidence="2 5" id="KW-0813">Transport</keyword>
<dbReference type="HAMAP" id="MF_00821">
    <property type="entry name" value="SecB"/>
    <property type="match status" value="1"/>
</dbReference>
<keyword evidence="5" id="KW-0143">Chaperone</keyword>
<dbReference type="PANTHER" id="PTHR36918:SF1">
    <property type="entry name" value="PROTEIN-EXPORT PROTEIN SECB"/>
    <property type="match status" value="1"/>
</dbReference>
<keyword evidence="5" id="KW-0963">Cytoplasm</keyword>
<keyword evidence="7" id="KW-1185">Reference proteome</keyword>
<sequence length="164" mass="17528">MVDTIATNGAAEPQGNAQLSLQKVYIKDASFEVPGAPQIFQEAGQPQVQLNLSQKVGTIAENTFEVILSVTVTCSVGEKTAYLAEVQQAGIFGLVGFDDASRDTVLATYCPNVLFPYARQAVSDLVQNGGFPPFLLQPINFEALYAEQQRRQQAGESTGVIGNA</sequence>
<evidence type="ECO:0000313" key="7">
    <source>
        <dbReference type="Proteomes" id="UP000291562"/>
    </source>
</evidence>
<evidence type="ECO:0000256" key="3">
    <source>
        <dbReference type="ARBA" id="ARBA00022927"/>
    </source>
</evidence>
<dbReference type="PANTHER" id="PTHR36918">
    <property type="match status" value="1"/>
</dbReference>
<gene>
    <name evidence="5 6" type="primary">secB</name>
    <name evidence="6" type="ORF">ELE36_00930</name>
</gene>
<dbReference type="InterPro" id="IPR035958">
    <property type="entry name" value="SecB-like_sf"/>
</dbReference>
<dbReference type="Pfam" id="PF02556">
    <property type="entry name" value="SecB"/>
    <property type="match status" value="1"/>
</dbReference>
<comment type="function">
    <text evidence="5">One of the proteins required for the normal export of preproteins out of the cell cytoplasm. It is a molecular chaperone that binds to a subset of precursor proteins, maintaining them in a translocation-competent state. It also specifically binds to its receptor SecA.</text>
</comment>
<dbReference type="GO" id="GO:0051262">
    <property type="term" value="P:protein tetramerization"/>
    <property type="evidence" value="ECO:0007669"/>
    <property type="project" value="InterPro"/>
</dbReference>